<keyword evidence="3" id="KW-1185">Reference proteome</keyword>
<dbReference type="AlphaFoldDB" id="A0A1B9XXR8"/>
<evidence type="ECO:0000259" key="1">
    <source>
        <dbReference type="Pfam" id="PF02955"/>
    </source>
</evidence>
<dbReference type="Proteomes" id="UP000093186">
    <property type="component" value="Unassembled WGS sequence"/>
</dbReference>
<feature type="domain" description="Prokaryotic glutathione synthetase ATP-binding" evidence="1">
    <location>
        <begin position="129"/>
        <end position="247"/>
    </location>
</feature>
<dbReference type="GO" id="GO:0005524">
    <property type="term" value="F:ATP binding"/>
    <property type="evidence" value="ECO:0007669"/>
    <property type="project" value="InterPro"/>
</dbReference>
<dbReference type="EMBL" id="MAKX01000024">
    <property type="protein sequence ID" value="OCK42358.1"/>
    <property type="molecule type" value="Genomic_DNA"/>
</dbReference>
<organism evidence="2 3">
    <name type="scientific">Tenacibaculum soleae</name>
    <dbReference type="NCBI Taxonomy" id="447689"/>
    <lineage>
        <taxon>Bacteria</taxon>
        <taxon>Pseudomonadati</taxon>
        <taxon>Bacteroidota</taxon>
        <taxon>Flavobacteriia</taxon>
        <taxon>Flavobacteriales</taxon>
        <taxon>Flavobacteriaceae</taxon>
        <taxon>Tenacibaculum</taxon>
    </lineage>
</organism>
<protein>
    <recommendedName>
        <fullName evidence="1">Prokaryotic glutathione synthetase ATP-binding domain-containing protein</fullName>
    </recommendedName>
</protein>
<dbReference type="Gene3D" id="3.30.470.20">
    <property type="entry name" value="ATP-grasp fold, B domain"/>
    <property type="match status" value="1"/>
</dbReference>
<sequence length="303" mass="34942">MKIYDVIILTDKRYVNPKEVDAYTKNVLTEDGFVKKALDKLGLKVDRLSWDDKDFDWPSTKYILFRTTWDYFDRYTEFSAWLNNVSKQTILLNSEAIIRWNIDKHYLLDLQKGGVNICESYFIEKGETKTLQELANQHTLTNFVLKPCISGGGRHTYKINSSNITKHEAIFKKLINDEAMILQPFQHNIVQKGEISLMVMNGKFTHAVLKIAKKGDFRVQDDFGGTVHSYTPTQSEINFAEKAVKACKELPIYARVDVFTDNNGNLAIAELELIEPELWFRNHPKAADELAKGIQQLINQNEK</sequence>
<dbReference type="InterPro" id="IPR004218">
    <property type="entry name" value="GSHS_ATP-bd"/>
</dbReference>
<dbReference type="STRING" id="447689.BA195_12100"/>
<dbReference type="SUPFAM" id="SSF56059">
    <property type="entry name" value="Glutathione synthetase ATP-binding domain-like"/>
    <property type="match status" value="1"/>
</dbReference>
<dbReference type="OrthoDB" id="3373978at2"/>
<dbReference type="InterPro" id="IPR053191">
    <property type="entry name" value="DcsG_Biosynth_Enzyme"/>
</dbReference>
<proteinExistence type="predicted"/>
<evidence type="ECO:0000313" key="2">
    <source>
        <dbReference type="EMBL" id="OCK42358.1"/>
    </source>
</evidence>
<dbReference type="PANTHER" id="PTHR39217">
    <property type="match status" value="1"/>
</dbReference>
<accession>A0A1B9XXR8</accession>
<dbReference type="RefSeq" id="WP_068705916.1">
    <property type="nucleotide sequence ID" value="NZ_MAKX01000024.1"/>
</dbReference>
<dbReference type="GO" id="GO:0004363">
    <property type="term" value="F:glutathione synthase activity"/>
    <property type="evidence" value="ECO:0007669"/>
    <property type="project" value="InterPro"/>
</dbReference>
<evidence type="ECO:0000313" key="3">
    <source>
        <dbReference type="Proteomes" id="UP000093186"/>
    </source>
</evidence>
<gene>
    <name evidence="2" type="ORF">BA195_12100</name>
</gene>
<reference evidence="2 3" key="1">
    <citation type="submission" date="2016-06" db="EMBL/GenBank/DDBJ databases">
        <title>Draft Genome Sequence of Tenacibaculum soleae UCD-KL19.</title>
        <authorList>
            <person name="Eisen J.A."/>
            <person name="Coil D.A."/>
            <person name="Lujan K.M."/>
        </authorList>
    </citation>
    <scope>NUCLEOTIDE SEQUENCE [LARGE SCALE GENOMIC DNA]</scope>
    <source>
        <strain evidence="2 3">UCD-KL19</strain>
    </source>
</reference>
<comment type="caution">
    <text evidence="2">The sequence shown here is derived from an EMBL/GenBank/DDBJ whole genome shotgun (WGS) entry which is preliminary data.</text>
</comment>
<name>A0A1B9XXR8_9FLAO</name>
<dbReference type="Pfam" id="PF02955">
    <property type="entry name" value="GSH-S_ATP"/>
    <property type="match status" value="1"/>
</dbReference>
<dbReference type="PANTHER" id="PTHR39217:SF1">
    <property type="entry name" value="GLUTATHIONE SYNTHETASE"/>
    <property type="match status" value="1"/>
</dbReference>